<dbReference type="PROSITE" id="PS50977">
    <property type="entry name" value="HTH_TETR_2"/>
    <property type="match status" value="1"/>
</dbReference>
<dbReference type="Pfam" id="PF00440">
    <property type="entry name" value="TetR_N"/>
    <property type="match status" value="1"/>
</dbReference>
<dbReference type="PRINTS" id="PR00455">
    <property type="entry name" value="HTHTETR"/>
</dbReference>
<sequence>MSNGKRTEVVVAERLTREQQRMRNREKLLAAAERLFADRGITGASMEEVAAEAGLTKGAVYSNFANKEELVMQVLWQQAATWQNAEAQKLFASGRPPEQMVDDYGTLWAATVRGEEHTAYSRVALEYIAHALREPRLRAELSAFIFPPKERGAGHAFQRPGSEFAKLDSDQVQTLVTALSIGLGALTLIDRERCPPELFGIALRLMAGMPVDPNQIPASETSESRVETARGDTER</sequence>
<keyword evidence="2 4" id="KW-0238">DNA-binding</keyword>
<organism evidence="7 8">
    <name type="scientific">Halostreptopolyspora alba</name>
    <dbReference type="NCBI Taxonomy" id="2487137"/>
    <lineage>
        <taxon>Bacteria</taxon>
        <taxon>Bacillati</taxon>
        <taxon>Actinomycetota</taxon>
        <taxon>Actinomycetes</taxon>
        <taxon>Streptosporangiales</taxon>
        <taxon>Nocardiopsidaceae</taxon>
        <taxon>Halostreptopolyspora</taxon>
    </lineage>
</organism>
<keyword evidence="1" id="KW-0805">Transcription regulation</keyword>
<feature type="region of interest" description="Disordered" evidence="5">
    <location>
        <begin position="213"/>
        <end position="235"/>
    </location>
</feature>
<keyword evidence="3" id="KW-0804">Transcription</keyword>
<dbReference type="EMBL" id="RJMB01000037">
    <property type="protein sequence ID" value="RNL80584.1"/>
    <property type="molecule type" value="Genomic_DNA"/>
</dbReference>
<dbReference type="SUPFAM" id="SSF46689">
    <property type="entry name" value="Homeodomain-like"/>
    <property type="match status" value="1"/>
</dbReference>
<evidence type="ECO:0000256" key="5">
    <source>
        <dbReference type="SAM" id="MobiDB-lite"/>
    </source>
</evidence>
<dbReference type="PANTHER" id="PTHR30055">
    <property type="entry name" value="HTH-TYPE TRANSCRIPTIONAL REGULATOR RUTR"/>
    <property type="match status" value="1"/>
</dbReference>
<evidence type="ECO:0000256" key="3">
    <source>
        <dbReference type="ARBA" id="ARBA00023163"/>
    </source>
</evidence>
<dbReference type="Gene3D" id="1.10.357.10">
    <property type="entry name" value="Tetracycline Repressor, domain 2"/>
    <property type="match status" value="1"/>
</dbReference>
<keyword evidence="8" id="KW-1185">Reference proteome</keyword>
<evidence type="ECO:0000313" key="7">
    <source>
        <dbReference type="EMBL" id="RNL80584.1"/>
    </source>
</evidence>
<proteinExistence type="predicted"/>
<evidence type="ECO:0000259" key="6">
    <source>
        <dbReference type="PROSITE" id="PS50977"/>
    </source>
</evidence>
<gene>
    <name evidence="7" type="ORF">EFW17_22815</name>
</gene>
<dbReference type="GO" id="GO:0003700">
    <property type="term" value="F:DNA-binding transcription factor activity"/>
    <property type="evidence" value="ECO:0007669"/>
    <property type="project" value="TreeGrafter"/>
</dbReference>
<comment type="caution">
    <text evidence="7">The sequence shown here is derived from an EMBL/GenBank/DDBJ whole genome shotgun (WGS) entry which is preliminary data.</text>
</comment>
<dbReference type="PANTHER" id="PTHR30055:SF234">
    <property type="entry name" value="HTH-TYPE TRANSCRIPTIONAL REGULATOR BETI"/>
    <property type="match status" value="1"/>
</dbReference>
<dbReference type="GO" id="GO:0000976">
    <property type="term" value="F:transcription cis-regulatory region binding"/>
    <property type="evidence" value="ECO:0007669"/>
    <property type="project" value="TreeGrafter"/>
</dbReference>
<feature type="domain" description="HTH tetR-type" evidence="6">
    <location>
        <begin position="22"/>
        <end position="82"/>
    </location>
</feature>
<feature type="compositionally biased region" description="Basic and acidic residues" evidence="5">
    <location>
        <begin position="222"/>
        <end position="235"/>
    </location>
</feature>
<protein>
    <submittedName>
        <fullName evidence="7">TetR/AcrR family transcriptional regulator</fullName>
    </submittedName>
</protein>
<dbReference type="InterPro" id="IPR009057">
    <property type="entry name" value="Homeodomain-like_sf"/>
</dbReference>
<name>A0A3N0DYA3_9ACTN</name>
<accession>A0A3N0DYA3</accession>
<evidence type="ECO:0000256" key="2">
    <source>
        <dbReference type="ARBA" id="ARBA00023125"/>
    </source>
</evidence>
<dbReference type="Proteomes" id="UP000269198">
    <property type="component" value="Unassembled WGS sequence"/>
</dbReference>
<evidence type="ECO:0000256" key="1">
    <source>
        <dbReference type="ARBA" id="ARBA00023015"/>
    </source>
</evidence>
<feature type="DNA-binding region" description="H-T-H motif" evidence="4">
    <location>
        <begin position="45"/>
        <end position="64"/>
    </location>
</feature>
<dbReference type="AlphaFoldDB" id="A0A3N0DYA3"/>
<dbReference type="InterPro" id="IPR001647">
    <property type="entry name" value="HTH_TetR"/>
</dbReference>
<dbReference type="InterPro" id="IPR050109">
    <property type="entry name" value="HTH-type_TetR-like_transc_reg"/>
</dbReference>
<reference evidence="7 8" key="1">
    <citation type="submission" date="2018-11" db="EMBL/GenBank/DDBJ databases">
        <title>The genome draft of YIM 96095.</title>
        <authorList>
            <person name="Tang S.-K."/>
            <person name="Chunyu W.-X."/>
            <person name="Feng Y.-Z."/>
        </authorList>
    </citation>
    <scope>NUCLEOTIDE SEQUENCE [LARGE SCALE GENOMIC DNA]</scope>
    <source>
        <strain evidence="7 8">YIM 96095</strain>
    </source>
</reference>
<evidence type="ECO:0000313" key="8">
    <source>
        <dbReference type="Proteomes" id="UP000269198"/>
    </source>
</evidence>
<dbReference type="OrthoDB" id="3813186at2"/>
<evidence type="ECO:0000256" key="4">
    <source>
        <dbReference type="PROSITE-ProRule" id="PRU00335"/>
    </source>
</evidence>